<organism evidence="1 2">
    <name type="scientific">Paramicrobacterium chengjingii</name>
    <dbReference type="NCBI Taxonomy" id="2769067"/>
    <lineage>
        <taxon>Bacteria</taxon>
        <taxon>Bacillati</taxon>
        <taxon>Actinomycetota</taxon>
        <taxon>Actinomycetes</taxon>
        <taxon>Micrococcales</taxon>
        <taxon>Microbacteriaceae</taxon>
        <taxon>Paramicrobacterium</taxon>
    </lineage>
</organism>
<sequence>MSRPRILCISLSPIERDARVLRQISVLAEYGDVVTVGYGDTPAGATEHISVPSDLPSLPQDPIGVLKLATRQFRRAELSAPGIRFAKKALAGASFDLVVANDARVLDLAFSVAGAAPVWADMHEWAPEERTHVLSWRLLVAPFMTHLCRTYLPRAAAVTTVGGRISDLYSSVFGVRPRVMRNAAPYAELEPQPVAHDSIRLVHSGAAVHGRNLELMIDAMKLLDDRFTLDLYLVSAADGGAYLNQLRERAAGDARIAFKHPVKPNDLPRTLNSYDVGVFWIPPVHTNARYTLPNKLFDFVQARLAVAIGPSEEMVDVVTQYDLGVISRDFTAESCADSLRSLTADAVTAFKAKTDAAARELSFETEAQVARSILAEALSR</sequence>
<name>A0ABX6YKT7_9MICO</name>
<dbReference type="RefSeq" id="WP_166988753.1">
    <property type="nucleotide sequence ID" value="NZ_CP061169.1"/>
</dbReference>
<dbReference type="Proteomes" id="UP000662814">
    <property type="component" value="Chromosome"/>
</dbReference>
<dbReference type="EMBL" id="CP061169">
    <property type="protein sequence ID" value="QPZ39397.1"/>
    <property type="molecule type" value="Genomic_DNA"/>
</dbReference>
<accession>A0ABX6YKT7</accession>
<evidence type="ECO:0000313" key="1">
    <source>
        <dbReference type="EMBL" id="QPZ39397.1"/>
    </source>
</evidence>
<dbReference type="SUPFAM" id="SSF53756">
    <property type="entry name" value="UDP-Glycosyltransferase/glycogen phosphorylase"/>
    <property type="match status" value="1"/>
</dbReference>
<protein>
    <recommendedName>
        <fullName evidence="3">D-inositol 3-phosphate glycosyltransferase</fullName>
    </recommendedName>
</protein>
<gene>
    <name evidence="1" type="ORF">HCR76_04870</name>
</gene>
<evidence type="ECO:0000313" key="2">
    <source>
        <dbReference type="Proteomes" id="UP000662814"/>
    </source>
</evidence>
<evidence type="ECO:0008006" key="3">
    <source>
        <dbReference type="Google" id="ProtNLM"/>
    </source>
</evidence>
<reference evidence="1 2" key="1">
    <citation type="submission" date="2020-12" db="EMBL/GenBank/DDBJ databases">
        <title>Microbacterium sp. HY060.</title>
        <authorList>
            <person name="Zhou J."/>
        </authorList>
    </citation>
    <scope>NUCLEOTIDE SEQUENCE [LARGE SCALE GENOMIC DNA]</scope>
    <source>
        <strain evidence="1 2">HY60</strain>
    </source>
</reference>
<dbReference type="Gene3D" id="3.40.50.2000">
    <property type="entry name" value="Glycogen Phosphorylase B"/>
    <property type="match status" value="2"/>
</dbReference>
<proteinExistence type="predicted"/>
<keyword evidence="2" id="KW-1185">Reference proteome</keyword>